<dbReference type="STRING" id="357278.IV61_GL000133"/>
<evidence type="ECO:0000259" key="1">
    <source>
        <dbReference type="Pfam" id="PF13304"/>
    </source>
</evidence>
<dbReference type="SUPFAM" id="SSF52540">
    <property type="entry name" value="P-loop containing nucleoside triphosphate hydrolases"/>
    <property type="match status" value="1"/>
</dbReference>
<dbReference type="PATRIC" id="fig|1267003.4.peg.1292"/>
<proteinExistence type="predicted"/>
<feature type="domain" description="ATPase AAA-type core" evidence="1">
    <location>
        <begin position="241"/>
        <end position="355"/>
    </location>
</feature>
<protein>
    <recommendedName>
        <fullName evidence="1">ATPase AAA-type core domain-containing protein</fullName>
    </recommendedName>
</protein>
<organism evidence="2 3">
    <name type="scientific">Levilactobacillus parabrevis ATCC 53295</name>
    <dbReference type="NCBI Taxonomy" id="1267003"/>
    <lineage>
        <taxon>Bacteria</taxon>
        <taxon>Bacillati</taxon>
        <taxon>Bacillota</taxon>
        <taxon>Bacilli</taxon>
        <taxon>Lactobacillales</taxon>
        <taxon>Lactobacillaceae</taxon>
        <taxon>Levilactobacillus</taxon>
    </lineage>
</organism>
<feature type="domain" description="ATPase AAA-type core" evidence="1">
    <location>
        <begin position="47"/>
        <end position="115"/>
    </location>
</feature>
<dbReference type="Proteomes" id="UP000051176">
    <property type="component" value="Unassembled WGS sequence"/>
</dbReference>
<gene>
    <name evidence="2" type="ORF">FD07_GL001219</name>
</gene>
<dbReference type="PANTHER" id="PTHR40396">
    <property type="entry name" value="ATPASE-LIKE PROTEIN"/>
    <property type="match status" value="1"/>
</dbReference>
<dbReference type="GO" id="GO:0005524">
    <property type="term" value="F:ATP binding"/>
    <property type="evidence" value="ECO:0007669"/>
    <property type="project" value="InterPro"/>
</dbReference>
<dbReference type="Gene3D" id="3.40.50.300">
    <property type="entry name" value="P-loop containing nucleotide triphosphate hydrolases"/>
    <property type="match status" value="1"/>
</dbReference>
<dbReference type="GO" id="GO:0016887">
    <property type="term" value="F:ATP hydrolysis activity"/>
    <property type="evidence" value="ECO:0007669"/>
    <property type="project" value="InterPro"/>
</dbReference>
<comment type="caution">
    <text evidence="2">The sequence shown here is derived from an EMBL/GenBank/DDBJ whole genome shotgun (WGS) entry which is preliminary data.</text>
</comment>
<dbReference type="InterPro" id="IPR003959">
    <property type="entry name" value="ATPase_AAA_core"/>
</dbReference>
<evidence type="ECO:0000313" key="3">
    <source>
        <dbReference type="Proteomes" id="UP000051176"/>
    </source>
</evidence>
<accession>A0A0R1GYK3</accession>
<keyword evidence="3" id="KW-1185">Reference proteome</keyword>
<dbReference type="InterPro" id="IPR027417">
    <property type="entry name" value="P-loop_NTPase"/>
</dbReference>
<sequence>MTMLHQFTFKNFKSFQEEATLDLTASAIKDLPADVVVDVLHEPVLKLAALYGANASGKSNVLKAFQAMSYVVLASFSDEDALRKVKPFWFEDSTTPTEFSVLFSTATNIYQYGFSCVQGTITSEYLYQRDKQRVGEQYLEIFDRTATGITGKITTQAEVQTLERLIEPGTLLLSALARLNLSVIKEVVAWFRNVQVLDYGDPRGEINKNQRLRTRRPRNPLIDLLTDETEKARFEAFIRAVDVGIAGLGVVSDDHNLASDTEPHQRVVAFHRHPQTGKLMQTPIAAESSGTRKMLMLYVDLKQALEQGNTILIDELDAKLHPLLLRYILIMFHDPTLNPKGAQLIFTTQELFTLDKDNFRRDEVWFVNKDENGRSDLYSLDTIRLNEGKKVRNDASYGKDYILGKFRATPMLKRLGDADV</sequence>
<evidence type="ECO:0000313" key="2">
    <source>
        <dbReference type="EMBL" id="KRK39421.1"/>
    </source>
</evidence>
<dbReference type="Pfam" id="PF13304">
    <property type="entry name" value="AAA_21"/>
    <property type="match status" value="2"/>
</dbReference>
<dbReference type="PANTHER" id="PTHR40396:SF1">
    <property type="entry name" value="ATPASE AAA-TYPE CORE DOMAIN-CONTAINING PROTEIN"/>
    <property type="match status" value="1"/>
</dbReference>
<dbReference type="AlphaFoldDB" id="A0A0R1GYK3"/>
<reference evidence="2 3" key="1">
    <citation type="journal article" date="2015" name="Genome Announc.">
        <title>Expanding the biotechnology potential of lactobacilli through comparative genomics of 213 strains and associated genera.</title>
        <authorList>
            <person name="Sun Z."/>
            <person name="Harris H.M."/>
            <person name="McCann A."/>
            <person name="Guo C."/>
            <person name="Argimon S."/>
            <person name="Zhang W."/>
            <person name="Yang X."/>
            <person name="Jeffery I.B."/>
            <person name="Cooney J.C."/>
            <person name="Kagawa T.F."/>
            <person name="Liu W."/>
            <person name="Song Y."/>
            <person name="Salvetti E."/>
            <person name="Wrobel A."/>
            <person name="Rasinkangas P."/>
            <person name="Parkhill J."/>
            <person name="Rea M.C."/>
            <person name="O'Sullivan O."/>
            <person name="Ritari J."/>
            <person name="Douillard F.P."/>
            <person name="Paul Ross R."/>
            <person name="Yang R."/>
            <person name="Briner A.E."/>
            <person name="Felis G.E."/>
            <person name="de Vos W.M."/>
            <person name="Barrangou R."/>
            <person name="Klaenhammer T.R."/>
            <person name="Caufield P.W."/>
            <person name="Cui Y."/>
            <person name="Zhang H."/>
            <person name="O'Toole P.W."/>
        </authorList>
    </citation>
    <scope>NUCLEOTIDE SEQUENCE [LARGE SCALE GENOMIC DNA]</scope>
    <source>
        <strain evidence="2 3">ATCC 53295</strain>
    </source>
</reference>
<name>A0A0R1GYK3_9LACO</name>
<dbReference type="eggNOG" id="COG1106">
    <property type="taxonomic scope" value="Bacteria"/>
</dbReference>
<dbReference type="EMBL" id="AZCZ01000003">
    <property type="protein sequence ID" value="KRK39421.1"/>
    <property type="molecule type" value="Genomic_DNA"/>
</dbReference>